<dbReference type="InterPro" id="IPR021115">
    <property type="entry name" value="Pyridoxal-P_BS"/>
</dbReference>
<feature type="modified residue" description="N6-(pyridoxal phosphate)lysine" evidence="6">
    <location>
        <position position="430"/>
    </location>
</feature>
<evidence type="ECO:0000256" key="1">
    <source>
        <dbReference type="ARBA" id="ARBA00001933"/>
    </source>
</evidence>
<dbReference type="AlphaFoldDB" id="A0A8T2Q4P3"/>
<feature type="region of interest" description="Disordered" evidence="7">
    <location>
        <begin position="53"/>
        <end position="75"/>
    </location>
</feature>
<dbReference type="Pfam" id="PF00282">
    <property type="entry name" value="Pyridoxal_deC"/>
    <property type="match status" value="1"/>
</dbReference>
<dbReference type="PANTHER" id="PTHR46101:SF18">
    <property type="entry name" value="HISTIDINE DECARBOXYLASE"/>
    <property type="match status" value="1"/>
</dbReference>
<dbReference type="GO" id="GO:0030170">
    <property type="term" value="F:pyridoxal phosphate binding"/>
    <property type="evidence" value="ECO:0007669"/>
    <property type="project" value="InterPro"/>
</dbReference>
<dbReference type="PROSITE" id="PS00392">
    <property type="entry name" value="DDC_GAD_HDC_YDC"/>
    <property type="match status" value="1"/>
</dbReference>
<sequence>MGSVTVSFPHGKLTNGSVFTTKSSYIDDIAIDGISTERPRIGVEDYLHQKPSLSEASDGNTFSCAGDDDKDTSPPYPELAEIPNTYDTFFLGHGGLPESKRAHAIAVAKRYHADQKSRFLGYQLNFDLDYQSNFASYLDTHVNNVGDPFKESNVTVNSKFMERAVLDYYAELWNAKWPHNEADGESYWGFCLSMGSTEGNLYTLWSARDYLSGMKISVNEKLVRRRGHGAVKAPRLVCQEAVNKTKNPHSYTPITFYSQETHYSIAKAMTMLRVRSFHDEGEDEYPSQCPITDDGAWPAEVPSHEAGGIDIDCLATLVEFFACRGYPIIVCFNYGTTFKGAYDDVDLACHRLAPILQKYNLLEREIAYDERGETKVERRTGYWFHVDGALGAAYMPYVEMAYSAGRISSKGPDFDFRLPMVHSIAMSGHKWIGATVPCGIYMTRVKYRTMPSIVPGYIGTPDTTFAGSRNGLSPILLWDNIARNSYEKQMERALKLEELAAYTEQRLRYLQDEVLRTDLYVERSPLSLTVRFKRASDDLCRKYSLSSDEIDGRRYSHVFLMQHVTKELIDSFIQDLAKEMAFAPHQRGHAPPCIQSAYMPKLGKLQPGSCLSIPSCWISELNTY</sequence>
<evidence type="ECO:0000313" key="8">
    <source>
        <dbReference type="EMBL" id="KAH7278649.1"/>
    </source>
</evidence>
<gene>
    <name evidence="8" type="ORF">KP509_38G050700</name>
</gene>
<evidence type="ECO:0008006" key="10">
    <source>
        <dbReference type="Google" id="ProtNLM"/>
    </source>
</evidence>
<evidence type="ECO:0000256" key="5">
    <source>
        <dbReference type="ARBA" id="ARBA00023239"/>
    </source>
</evidence>
<comment type="similarity">
    <text evidence="2">Belongs to the group II decarboxylase family.</text>
</comment>
<accession>A0A8T2Q4P3</accession>
<name>A0A8T2Q4P3_CERRI</name>
<dbReference type="InterPro" id="IPR015421">
    <property type="entry name" value="PyrdxlP-dep_Trfase_major"/>
</dbReference>
<comment type="cofactor">
    <cofactor evidence="1 6">
        <name>pyridoxal 5'-phosphate</name>
        <dbReference type="ChEBI" id="CHEBI:597326"/>
    </cofactor>
</comment>
<feature type="compositionally biased region" description="Polar residues" evidence="7">
    <location>
        <begin position="53"/>
        <end position="63"/>
    </location>
</feature>
<evidence type="ECO:0000256" key="3">
    <source>
        <dbReference type="ARBA" id="ARBA00022793"/>
    </source>
</evidence>
<dbReference type="SUPFAM" id="SSF53383">
    <property type="entry name" value="PLP-dependent transferases"/>
    <property type="match status" value="1"/>
</dbReference>
<dbReference type="InterPro" id="IPR015424">
    <property type="entry name" value="PyrdxlP-dep_Trfase"/>
</dbReference>
<proteinExistence type="inferred from homology"/>
<dbReference type="EMBL" id="CM035443">
    <property type="protein sequence ID" value="KAH7278649.1"/>
    <property type="molecule type" value="Genomic_DNA"/>
</dbReference>
<dbReference type="Gene3D" id="3.40.640.10">
    <property type="entry name" value="Type I PLP-dependent aspartate aminotransferase-like (Major domain)"/>
    <property type="match status" value="1"/>
</dbReference>
<dbReference type="InterPro" id="IPR051151">
    <property type="entry name" value="Group_II_Decarboxylase"/>
</dbReference>
<reference evidence="8" key="1">
    <citation type="submission" date="2021-08" db="EMBL/GenBank/DDBJ databases">
        <title>WGS assembly of Ceratopteris richardii.</title>
        <authorList>
            <person name="Marchant D.B."/>
            <person name="Chen G."/>
            <person name="Jenkins J."/>
            <person name="Shu S."/>
            <person name="Leebens-Mack J."/>
            <person name="Grimwood J."/>
            <person name="Schmutz J."/>
            <person name="Soltis P."/>
            <person name="Soltis D."/>
            <person name="Chen Z.-H."/>
        </authorList>
    </citation>
    <scope>NUCLEOTIDE SEQUENCE</scope>
    <source>
        <strain evidence="8">Whitten #5841</strain>
        <tissue evidence="8">Leaf</tissue>
    </source>
</reference>
<organism evidence="8 9">
    <name type="scientific">Ceratopteris richardii</name>
    <name type="common">Triangle waterfern</name>
    <dbReference type="NCBI Taxonomy" id="49495"/>
    <lineage>
        <taxon>Eukaryota</taxon>
        <taxon>Viridiplantae</taxon>
        <taxon>Streptophyta</taxon>
        <taxon>Embryophyta</taxon>
        <taxon>Tracheophyta</taxon>
        <taxon>Polypodiopsida</taxon>
        <taxon>Polypodiidae</taxon>
        <taxon>Polypodiales</taxon>
        <taxon>Pteridineae</taxon>
        <taxon>Pteridaceae</taxon>
        <taxon>Parkerioideae</taxon>
        <taxon>Ceratopteris</taxon>
    </lineage>
</organism>
<dbReference type="GO" id="GO:0019752">
    <property type="term" value="P:carboxylic acid metabolic process"/>
    <property type="evidence" value="ECO:0007669"/>
    <property type="project" value="InterPro"/>
</dbReference>
<protein>
    <recommendedName>
        <fullName evidence="10">Histidine decarboxylase</fullName>
    </recommendedName>
</protein>
<keyword evidence="3" id="KW-0210">Decarboxylase</keyword>
<dbReference type="OrthoDB" id="1857246at2759"/>
<dbReference type="OMA" id="CWISELN"/>
<dbReference type="PANTHER" id="PTHR46101">
    <property type="match status" value="1"/>
</dbReference>
<comment type="caution">
    <text evidence="8">The sequence shown here is derived from an EMBL/GenBank/DDBJ whole genome shotgun (WGS) entry which is preliminary data.</text>
</comment>
<keyword evidence="9" id="KW-1185">Reference proteome</keyword>
<evidence type="ECO:0000256" key="7">
    <source>
        <dbReference type="SAM" id="MobiDB-lite"/>
    </source>
</evidence>
<dbReference type="InterPro" id="IPR002129">
    <property type="entry name" value="PyrdxlP-dep_de-COase"/>
</dbReference>
<evidence type="ECO:0000256" key="4">
    <source>
        <dbReference type="ARBA" id="ARBA00022898"/>
    </source>
</evidence>
<evidence type="ECO:0000313" key="9">
    <source>
        <dbReference type="Proteomes" id="UP000825935"/>
    </source>
</evidence>
<evidence type="ECO:0000256" key="6">
    <source>
        <dbReference type="PIRSR" id="PIRSR602129-50"/>
    </source>
</evidence>
<dbReference type="GO" id="GO:0016831">
    <property type="term" value="F:carboxy-lyase activity"/>
    <property type="evidence" value="ECO:0007669"/>
    <property type="project" value="UniProtKB-KW"/>
</dbReference>
<evidence type="ECO:0000256" key="2">
    <source>
        <dbReference type="ARBA" id="ARBA00009533"/>
    </source>
</evidence>
<keyword evidence="5" id="KW-0456">Lyase</keyword>
<dbReference type="Proteomes" id="UP000825935">
    <property type="component" value="Chromosome 38"/>
</dbReference>
<keyword evidence="4 6" id="KW-0663">Pyridoxal phosphate</keyword>